<dbReference type="InterPro" id="IPR006110">
    <property type="entry name" value="Pol_omega/Rpo6/RPB6"/>
</dbReference>
<dbReference type="EC" id="2.7.7.6" evidence="3"/>
<keyword evidence="3" id="KW-0548">Nucleotidyltransferase</keyword>
<evidence type="ECO:0000256" key="3">
    <source>
        <dbReference type="HAMAP-Rule" id="MF_00192"/>
    </source>
</evidence>
<dbReference type="PANTHER" id="PTHR47227:SF5">
    <property type="entry name" value="DNA-DIRECTED RNA POLYMERASES I, II, AND III SUBUNIT RPABC2"/>
    <property type="match status" value="1"/>
</dbReference>
<dbReference type="GO" id="GO:0000428">
    <property type="term" value="C:DNA-directed RNA polymerase complex"/>
    <property type="evidence" value="ECO:0007669"/>
    <property type="project" value="UniProtKB-KW"/>
</dbReference>
<comment type="subcellular location">
    <subcellularLocation>
        <location evidence="3">Cytoplasm</location>
    </subcellularLocation>
</comment>
<dbReference type="GO" id="GO:0006366">
    <property type="term" value="P:transcription by RNA polymerase II"/>
    <property type="evidence" value="ECO:0007669"/>
    <property type="project" value="TreeGrafter"/>
</dbReference>
<name>A0A2R6C6X0_9ARCH</name>
<evidence type="ECO:0000313" key="5">
    <source>
        <dbReference type="Proteomes" id="UP000242015"/>
    </source>
</evidence>
<dbReference type="NCBIfam" id="NF002208">
    <property type="entry name" value="PRK01099.1-3"/>
    <property type="match status" value="1"/>
</dbReference>
<keyword evidence="1 3" id="KW-0240">DNA-directed RNA polymerase</keyword>
<gene>
    <name evidence="3" type="primary">rpo6</name>
    <name evidence="3" type="synonym">rpoK</name>
    <name evidence="4" type="ORF">B9Q04_14960</name>
</gene>
<dbReference type="InterPro" id="IPR020708">
    <property type="entry name" value="DNA-dir_RNA_polK_14-18kDa_CS"/>
</dbReference>
<comment type="catalytic activity">
    <reaction evidence="3">
        <text>RNA(n) + a ribonucleoside 5'-triphosphate = RNA(n+1) + diphosphate</text>
        <dbReference type="Rhea" id="RHEA:21248"/>
        <dbReference type="Rhea" id="RHEA-COMP:14527"/>
        <dbReference type="Rhea" id="RHEA-COMP:17342"/>
        <dbReference type="ChEBI" id="CHEBI:33019"/>
        <dbReference type="ChEBI" id="CHEBI:61557"/>
        <dbReference type="ChEBI" id="CHEBI:140395"/>
        <dbReference type="EC" id="2.7.7.6"/>
    </reaction>
</comment>
<comment type="similarity">
    <text evidence="3">Belongs to the archaeal Rpo6/eukaryotic RPB6 RNA polymerase subunit family.</text>
</comment>
<sequence length="89" mass="9807">MNSEGGALEGVPVGPAWLTRFEKARIVGGRALQLSMGAPPLISSDELKGKDVLQIAEEELRRKLLPLTVVRRTPKGEEYRIPLKMLLVD</sequence>
<dbReference type="AlphaFoldDB" id="A0A2R6C6X0"/>
<dbReference type="Proteomes" id="UP000242015">
    <property type="component" value="Unassembled WGS sequence"/>
</dbReference>
<dbReference type="SUPFAM" id="SSF63562">
    <property type="entry name" value="RPB6/omega subunit-like"/>
    <property type="match status" value="1"/>
</dbReference>
<dbReference type="PANTHER" id="PTHR47227">
    <property type="entry name" value="DNA-DIRECTED RNA POLYMERASE SUBUNIT K"/>
    <property type="match status" value="1"/>
</dbReference>
<keyword evidence="3" id="KW-0963">Cytoplasm</keyword>
<comment type="function">
    <text evidence="3">DNA-dependent RNA polymerase (RNAP) catalyzes the transcription of DNA into RNA using the four ribonucleoside triphosphates as substrates.</text>
</comment>
<keyword evidence="3" id="KW-0808">Transferase</keyword>
<dbReference type="EMBL" id="NEXF01000437">
    <property type="protein sequence ID" value="PSO06649.1"/>
    <property type="molecule type" value="Genomic_DNA"/>
</dbReference>
<dbReference type="Pfam" id="PF01192">
    <property type="entry name" value="RNA_pol_Rpb6"/>
    <property type="match status" value="1"/>
</dbReference>
<proteinExistence type="inferred from homology"/>
<dbReference type="NCBIfam" id="NF002207">
    <property type="entry name" value="PRK01099.1-2"/>
    <property type="match status" value="1"/>
</dbReference>
<comment type="caution">
    <text evidence="4">The sequence shown here is derived from an EMBL/GenBank/DDBJ whole genome shotgun (WGS) entry which is preliminary data.</text>
</comment>
<dbReference type="InterPro" id="IPR036161">
    <property type="entry name" value="RPB6/omega-like_sf"/>
</dbReference>
<dbReference type="GO" id="GO:0003677">
    <property type="term" value="F:DNA binding"/>
    <property type="evidence" value="ECO:0007669"/>
    <property type="project" value="UniProtKB-UniRule"/>
</dbReference>
<evidence type="ECO:0000256" key="1">
    <source>
        <dbReference type="ARBA" id="ARBA00022478"/>
    </source>
</evidence>
<evidence type="ECO:0000256" key="2">
    <source>
        <dbReference type="ARBA" id="ARBA00023163"/>
    </source>
</evidence>
<dbReference type="GO" id="GO:0005737">
    <property type="term" value="C:cytoplasm"/>
    <property type="evidence" value="ECO:0007669"/>
    <property type="project" value="UniProtKB-SubCell"/>
</dbReference>
<comment type="subunit">
    <text evidence="3">Part of the RNA polymerase complex.</text>
</comment>
<dbReference type="GO" id="GO:0042797">
    <property type="term" value="P:tRNA transcription by RNA polymerase III"/>
    <property type="evidence" value="ECO:0007669"/>
    <property type="project" value="TreeGrafter"/>
</dbReference>
<dbReference type="PROSITE" id="PS01111">
    <property type="entry name" value="RNA_POL_K_14KD"/>
    <property type="match status" value="1"/>
</dbReference>
<dbReference type="HAMAP" id="MF_00192">
    <property type="entry name" value="RNApol_arch_Rpo6"/>
    <property type="match status" value="1"/>
</dbReference>
<dbReference type="GO" id="GO:0006360">
    <property type="term" value="P:transcription by RNA polymerase I"/>
    <property type="evidence" value="ECO:0007669"/>
    <property type="project" value="TreeGrafter"/>
</dbReference>
<dbReference type="InterPro" id="IPR006111">
    <property type="entry name" value="Rpo6/Rpb6"/>
</dbReference>
<protein>
    <recommendedName>
        <fullName evidence="3">DNA-directed RNA polymerase subunit Rpo6</fullName>
        <ecNumber evidence="3">2.7.7.6</ecNumber>
    </recommendedName>
    <alternativeName>
        <fullName evidence="3">DNA-directed RNA polymerase subunit K</fullName>
    </alternativeName>
</protein>
<reference evidence="4 5" key="1">
    <citation type="submission" date="2017-04" db="EMBL/GenBank/DDBJ databases">
        <title>Novel microbial lineages endemic to geothermal iron-oxide mats fill important gaps in the evolutionary history of Archaea.</title>
        <authorList>
            <person name="Jay Z.J."/>
            <person name="Beam J.P."/>
            <person name="Dlakic M."/>
            <person name="Rusch D.B."/>
            <person name="Kozubal M.A."/>
            <person name="Inskeep W.P."/>
        </authorList>
    </citation>
    <scope>NUCLEOTIDE SEQUENCE [LARGE SCALE GENOMIC DNA]</scope>
    <source>
        <strain evidence="4">BE_D</strain>
    </source>
</reference>
<dbReference type="Gene3D" id="3.90.940.10">
    <property type="match status" value="1"/>
</dbReference>
<accession>A0A2R6C6X0</accession>
<dbReference type="PIRSF" id="PIRSF000778">
    <property type="entry name" value="RpoK/RPB6"/>
    <property type="match status" value="1"/>
</dbReference>
<evidence type="ECO:0000313" key="4">
    <source>
        <dbReference type="EMBL" id="PSO06649.1"/>
    </source>
</evidence>
<keyword evidence="2 3" id="KW-0804">Transcription</keyword>
<organism evidence="4 5">
    <name type="scientific">Candidatus Marsarchaeota G2 archaeon BE_D</name>
    <dbReference type="NCBI Taxonomy" id="1978158"/>
    <lineage>
        <taxon>Archaea</taxon>
        <taxon>Candidatus Marsarchaeota</taxon>
        <taxon>Candidatus Marsarchaeota group 2</taxon>
    </lineage>
</organism>
<dbReference type="GO" id="GO:0003899">
    <property type="term" value="F:DNA-directed RNA polymerase activity"/>
    <property type="evidence" value="ECO:0007669"/>
    <property type="project" value="UniProtKB-UniRule"/>
</dbReference>